<dbReference type="Proteomes" id="UP000310636">
    <property type="component" value="Unassembled WGS sequence"/>
</dbReference>
<evidence type="ECO:0000256" key="5">
    <source>
        <dbReference type="ARBA" id="ARBA00022989"/>
    </source>
</evidence>
<dbReference type="Gene3D" id="1.10.3720.10">
    <property type="entry name" value="MetI-like"/>
    <property type="match status" value="1"/>
</dbReference>
<keyword evidence="6 7" id="KW-0472">Membrane</keyword>
<feature type="domain" description="ABC transmembrane type-1" evidence="8">
    <location>
        <begin position="70"/>
        <end position="277"/>
    </location>
</feature>
<dbReference type="Pfam" id="PF00528">
    <property type="entry name" value="BPD_transp_1"/>
    <property type="match status" value="1"/>
</dbReference>
<keyword evidence="3" id="KW-1003">Cell membrane</keyword>
<dbReference type="SUPFAM" id="SSF161098">
    <property type="entry name" value="MetI-like"/>
    <property type="match status" value="1"/>
</dbReference>
<gene>
    <name evidence="9" type="ORF">E6C55_15850</name>
</gene>
<feature type="transmembrane region" description="Helical" evidence="7">
    <location>
        <begin position="137"/>
        <end position="158"/>
    </location>
</feature>
<evidence type="ECO:0000313" key="9">
    <source>
        <dbReference type="EMBL" id="THF77808.1"/>
    </source>
</evidence>
<dbReference type="PROSITE" id="PS50928">
    <property type="entry name" value="ABC_TM1"/>
    <property type="match status" value="1"/>
</dbReference>
<keyword evidence="4 7" id="KW-0812">Transmembrane</keyword>
<evidence type="ECO:0000256" key="4">
    <source>
        <dbReference type="ARBA" id="ARBA00022692"/>
    </source>
</evidence>
<dbReference type="EMBL" id="SSOB01000018">
    <property type="protein sequence ID" value="THF77808.1"/>
    <property type="molecule type" value="Genomic_DNA"/>
</dbReference>
<feature type="transmembrane region" description="Helical" evidence="7">
    <location>
        <begin position="72"/>
        <end position="93"/>
    </location>
</feature>
<evidence type="ECO:0000313" key="10">
    <source>
        <dbReference type="Proteomes" id="UP000310636"/>
    </source>
</evidence>
<protein>
    <submittedName>
        <fullName evidence="9">Carbohydrate ABC transporter permease</fullName>
    </submittedName>
</protein>
<dbReference type="GO" id="GO:0005886">
    <property type="term" value="C:plasma membrane"/>
    <property type="evidence" value="ECO:0007669"/>
    <property type="project" value="UniProtKB-SubCell"/>
</dbReference>
<dbReference type="OrthoDB" id="9810086at2"/>
<dbReference type="RefSeq" id="WP_136370782.1">
    <property type="nucleotide sequence ID" value="NZ_SSOB01000018.1"/>
</dbReference>
<comment type="caution">
    <text evidence="9">The sequence shown here is derived from an EMBL/GenBank/DDBJ whole genome shotgun (WGS) entry which is preliminary data.</text>
</comment>
<evidence type="ECO:0000256" key="2">
    <source>
        <dbReference type="ARBA" id="ARBA00022448"/>
    </source>
</evidence>
<evidence type="ECO:0000256" key="6">
    <source>
        <dbReference type="ARBA" id="ARBA00023136"/>
    </source>
</evidence>
<evidence type="ECO:0000259" key="8">
    <source>
        <dbReference type="PROSITE" id="PS50928"/>
    </source>
</evidence>
<evidence type="ECO:0000256" key="7">
    <source>
        <dbReference type="RuleBase" id="RU363032"/>
    </source>
</evidence>
<dbReference type="AlphaFoldDB" id="A0A4V3WEV3"/>
<keyword evidence="2 7" id="KW-0813">Transport</keyword>
<feature type="transmembrane region" description="Helical" evidence="7">
    <location>
        <begin position="105"/>
        <end position="125"/>
    </location>
</feature>
<feature type="transmembrane region" description="Helical" evidence="7">
    <location>
        <begin position="257"/>
        <end position="277"/>
    </location>
</feature>
<evidence type="ECO:0000256" key="1">
    <source>
        <dbReference type="ARBA" id="ARBA00004651"/>
    </source>
</evidence>
<proteinExistence type="inferred from homology"/>
<organism evidence="9 10">
    <name type="scientific">Cohnella fermenti</name>
    <dbReference type="NCBI Taxonomy" id="2565925"/>
    <lineage>
        <taxon>Bacteria</taxon>
        <taxon>Bacillati</taxon>
        <taxon>Bacillota</taxon>
        <taxon>Bacilli</taxon>
        <taxon>Bacillales</taxon>
        <taxon>Paenibacillaceae</taxon>
        <taxon>Cohnella</taxon>
    </lineage>
</organism>
<comment type="similarity">
    <text evidence="7">Belongs to the binding-protein-dependent transport system permease family.</text>
</comment>
<dbReference type="PANTHER" id="PTHR43744:SF9">
    <property type="entry name" value="POLYGALACTURONAN_RHAMNOGALACTURONAN TRANSPORT SYSTEM PERMEASE PROTEIN YTCP"/>
    <property type="match status" value="1"/>
</dbReference>
<dbReference type="PANTHER" id="PTHR43744">
    <property type="entry name" value="ABC TRANSPORTER PERMEASE PROTEIN MG189-RELATED-RELATED"/>
    <property type="match status" value="1"/>
</dbReference>
<dbReference type="CDD" id="cd06261">
    <property type="entry name" value="TM_PBP2"/>
    <property type="match status" value="1"/>
</dbReference>
<keyword evidence="5 7" id="KW-1133">Transmembrane helix</keyword>
<name>A0A4V3WEV3_9BACL</name>
<evidence type="ECO:0000256" key="3">
    <source>
        <dbReference type="ARBA" id="ARBA00022475"/>
    </source>
</evidence>
<accession>A0A4V3WEV3</accession>
<comment type="subcellular location">
    <subcellularLocation>
        <location evidence="1 7">Cell membrane</location>
        <topology evidence="1 7">Multi-pass membrane protein</topology>
    </subcellularLocation>
</comment>
<feature type="transmembrane region" description="Helical" evidence="7">
    <location>
        <begin position="7"/>
        <end position="29"/>
    </location>
</feature>
<keyword evidence="10" id="KW-1185">Reference proteome</keyword>
<dbReference type="GO" id="GO:0055085">
    <property type="term" value="P:transmembrane transport"/>
    <property type="evidence" value="ECO:0007669"/>
    <property type="project" value="InterPro"/>
</dbReference>
<dbReference type="InterPro" id="IPR035906">
    <property type="entry name" value="MetI-like_sf"/>
</dbReference>
<sequence length="292" mass="32654">MIRKWNLGLVYLVILVFSLFCFLPFLLVLSSSFTSEESIIAHGYNLIPHVFDTSAYHLLFLDGERILNGYKISIIVTVGGTVASLAVTSLLAYPLALKRLKLRKALNLYTLITILINGGIVPWYIVCVRYLHLQDNLFALIVPYLCQAWNVFLLRSFFQTIPDEISESAKMDGAGEYRIFCTIIAPLAKPALATVGLFIALMYWNDWWLGLTLLNRTELQPLQLLLRTIQSNVQFISTSAQGAEIIRATGGRLPSEGIKMAVCILTIGPIVFVYPFVQRFFIKGLTIGAVKG</sequence>
<reference evidence="9 10" key="1">
    <citation type="submission" date="2019-04" db="EMBL/GenBank/DDBJ databases">
        <title>Cohnella sp. nov. isolated from preserved vegetables.</title>
        <authorList>
            <person name="Lin S.-Y."/>
            <person name="Hung M.-H."/>
            <person name="Young C.-C."/>
        </authorList>
    </citation>
    <scope>NUCLEOTIDE SEQUENCE [LARGE SCALE GENOMIC DNA]</scope>
    <source>
        <strain evidence="9 10">CC-MHH1044</strain>
    </source>
</reference>
<dbReference type="InterPro" id="IPR000515">
    <property type="entry name" value="MetI-like"/>
</dbReference>
<feature type="transmembrane region" description="Helical" evidence="7">
    <location>
        <begin position="179"/>
        <end position="204"/>
    </location>
</feature>